<sequence length="785" mass="91802">MESFPLQIEVSFKKVFDQYRTRLESDNRFVKERATSILEIADTYPALTTGISDEVLLASFHEQIDLVLEDMFSSILETNEIKIATLPYNGLIFKSSKRYDNIIEAAGPGFKAELNHFNEDEFYKLGCILITNFYYGYQADFRRPIYYKIPDANGIIRTYRLVYNADFVDIQKTKEAPEFTNKDFEELLDNFDNLSLWKEKFPPESYIFSGFVIANLFDATADTNIADFKALLLEKEEHSGILEDRFTDIFKSLFNCSNLKIGFSTFNEEEDSLEQILFDSVKSYVLEGASHIKSNEALCQTSYYTLFKKNEFYTISNVSKYHKLYPDNILYKKLAKQKIESAILAPIVDNGKLIGIMELVSPTVNMLNSINANKLKDIMPYLEVYIIQSNNRLDSELELIIQEECTSIHKSVHWKFKQEAARYYKAVSNGNPALFREAVFDDVYPLFGQIDIKGSSEARNNAVRDDLELQLNHVLQIVDKISIVEELPIYEQLSFRINEFLDDVKFNFQVDSERSVLKFLKSEIIPLFKHLSKKNDALKQLITDYRSLVDSGTGFVYKHRKDYDDSVTQINRRMASVLDKKQKDAQKMYPHYFERFKTDGVEHNMYIGESITKKNSFNKVYLYNLRLWQLQVMCEMENSYYKLKENLEVPLDVASMILVFNSPLSLRFRMDEKRFDVDGTYNARYEVIKKRVDKANIKGKDERITQAGKIAIIYSQKEDEKEYLKYIKFLQMKKHLDTEVEILELEDLQGVTGLKAIRVKVLYTRGKEQTKEYYTYEDLMEQIKH</sequence>
<evidence type="ECO:0000313" key="2">
    <source>
        <dbReference type="Proteomes" id="UP000326509"/>
    </source>
</evidence>
<dbReference type="AlphaFoldDB" id="A0A5J4J3R1"/>
<name>A0A5J4J3R1_9FLAO</name>
<dbReference type="RefSeq" id="WP_151673164.1">
    <property type="nucleotide sequence ID" value="NZ_BKCG01000002.1"/>
</dbReference>
<evidence type="ECO:0008006" key="3">
    <source>
        <dbReference type="Google" id="ProtNLM"/>
    </source>
</evidence>
<organism evidence="1 2">
    <name type="scientific">Patiriisocius marinus</name>
    <dbReference type="NCBI Taxonomy" id="1397112"/>
    <lineage>
        <taxon>Bacteria</taxon>
        <taxon>Pseudomonadati</taxon>
        <taxon>Bacteroidota</taxon>
        <taxon>Flavobacteriia</taxon>
        <taxon>Flavobacteriales</taxon>
        <taxon>Flavobacteriaceae</taxon>
        <taxon>Patiriisocius</taxon>
    </lineage>
</organism>
<evidence type="ECO:0000313" key="1">
    <source>
        <dbReference type="EMBL" id="GER59087.1"/>
    </source>
</evidence>
<dbReference type="Proteomes" id="UP000326509">
    <property type="component" value="Unassembled WGS sequence"/>
</dbReference>
<proteinExistence type="predicted"/>
<comment type="caution">
    <text evidence="1">The sequence shown here is derived from an EMBL/GenBank/DDBJ whole genome shotgun (WGS) entry which is preliminary data.</text>
</comment>
<protein>
    <recommendedName>
        <fullName evidence="3">GAF domain-containing protein</fullName>
    </recommendedName>
</protein>
<dbReference type="SUPFAM" id="SSF55781">
    <property type="entry name" value="GAF domain-like"/>
    <property type="match status" value="1"/>
</dbReference>
<accession>A0A5J4J3R1</accession>
<dbReference type="EMBL" id="BKCG01000002">
    <property type="protein sequence ID" value="GER59087.1"/>
    <property type="molecule type" value="Genomic_DNA"/>
</dbReference>
<reference evidence="1 2" key="1">
    <citation type="submission" date="2019-08" db="EMBL/GenBank/DDBJ databases">
        <title>Draft genome sequence of Ulvibacter marinus type strain NBRC 109484.</title>
        <authorList>
            <person name="Kawano K."/>
            <person name="Ushijima N."/>
            <person name="Kihara M."/>
            <person name="Itoh H."/>
        </authorList>
    </citation>
    <scope>NUCLEOTIDE SEQUENCE [LARGE SCALE GENOMIC DNA]</scope>
    <source>
        <strain evidence="1 2">NBRC 109484</strain>
    </source>
</reference>
<gene>
    <name evidence="1" type="ORF">ULMA_11950</name>
</gene>
<dbReference type="OrthoDB" id="627374at2"/>
<keyword evidence="2" id="KW-1185">Reference proteome</keyword>